<protein>
    <recommendedName>
        <fullName evidence="8">Isoprenylcysteine carboxylmethyltransferase family protein</fullName>
    </recommendedName>
</protein>
<dbReference type="AlphaFoldDB" id="A0AA37JK56"/>
<keyword evidence="4 5" id="KW-0472">Membrane</keyword>
<name>A0AA37JK56_9FIRM</name>
<sequence length="192" mass="21661">MIFRGLGLLALLLFYGVYFGKMAMQKKQGIQIDHIAKGGKRGRLFRVEMTMKAATCAAPVAELISVFTGISLLPVFARYTGVLAAFAGVMCFAVSVYTMRDSWRAGIPEHDKTEMVTTGIYSISRNPAFLGFDLVYLGFLLMFFNPVLLVFTIFAVVMLHLQILQEEKFMADTFGSEYEKYRKHVFRYIGSK</sequence>
<dbReference type="InterPro" id="IPR007318">
    <property type="entry name" value="Phopholipid_MeTrfase"/>
</dbReference>
<accession>A0AA37JK56</accession>
<dbReference type="PANTHER" id="PTHR12714">
    <property type="entry name" value="PROTEIN-S ISOPRENYLCYSTEINE O-METHYLTRANSFERASE"/>
    <property type="match status" value="1"/>
</dbReference>
<keyword evidence="3 5" id="KW-1133">Transmembrane helix</keyword>
<feature type="transmembrane region" description="Helical" evidence="5">
    <location>
        <begin position="79"/>
        <end position="99"/>
    </location>
</feature>
<keyword evidence="2 5" id="KW-0812">Transmembrane</keyword>
<evidence type="ECO:0000313" key="6">
    <source>
        <dbReference type="EMBL" id="GKH01652.1"/>
    </source>
</evidence>
<dbReference type="Gene3D" id="1.20.120.1630">
    <property type="match status" value="1"/>
</dbReference>
<gene>
    <name evidence="6" type="ORF">CE91St55_36330</name>
</gene>
<dbReference type="GO" id="GO:0016740">
    <property type="term" value="F:transferase activity"/>
    <property type="evidence" value="ECO:0007669"/>
    <property type="project" value="UniProtKB-ARBA"/>
</dbReference>
<evidence type="ECO:0000256" key="1">
    <source>
        <dbReference type="ARBA" id="ARBA00004127"/>
    </source>
</evidence>
<dbReference type="RefSeq" id="WP_118042622.1">
    <property type="nucleotide sequence ID" value="NZ_BQNJ01000001.1"/>
</dbReference>
<comment type="caution">
    <text evidence="6">The sequence shown here is derived from an EMBL/GenBank/DDBJ whole genome shotgun (WGS) entry which is preliminary data.</text>
</comment>
<reference evidence="6" key="1">
    <citation type="submission" date="2022-01" db="EMBL/GenBank/DDBJ databases">
        <title>Novel bile acid biosynthetic pathways are enriched in the microbiome of centenarians.</title>
        <authorList>
            <person name="Sato Y."/>
            <person name="Atarashi K."/>
            <person name="Plichta R.D."/>
            <person name="Arai Y."/>
            <person name="Sasajima S."/>
            <person name="Kearney M.S."/>
            <person name="Suda W."/>
            <person name="Takeshita K."/>
            <person name="Sasaki T."/>
            <person name="Okamoto S."/>
            <person name="Skelly N.A."/>
            <person name="Okamura Y."/>
            <person name="Vlamakis H."/>
            <person name="Li Y."/>
            <person name="Tanoue T."/>
            <person name="Takei H."/>
            <person name="Nittono H."/>
            <person name="Narushima S."/>
            <person name="Irie J."/>
            <person name="Itoh H."/>
            <person name="Moriya K."/>
            <person name="Sugiura Y."/>
            <person name="Suematsu M."/>
            <person name="Moritoki N."/>
            <person name="Shibata S."/>
            <person name="Littman R.D."/>
            <person name="Fischbach A.M."/>
            <person name="Uwamino Y."/>
            <person name="Inoue T."/>
            <person name="Honda A."/>
            <person name="Hattori M."/>
            <person name="Murai T."/>
            <person name="Xavier J.R."/>
            <person name="Hirose N."/>
            <person name="Honda K."/>
        </authorList>
    </citation>
    <scope>NUCLEOTIDE SEQUENCE</scope>
    <source>
        <strain evidence="6">CE91-St55</strain>
    </source>
</reference>
<evidence type="ECO:0008006" key="8">
    <source>
        <dbReference type="Google" id="ProtNLM"/>
    </source>
</evidence>
<evidence type="ECO:0000313" key="7">
    <source>
        <dbReference type="Proteomes" id="UP001055091"/>
    </source>
</evidence>
<comment type="subcellular location">
    <subcellularLocation>
        <location evidence="1">Endomembrane system</location>
        <topology evidence="1">Multi-pass membrane protein</topology>
    </subcellularLocation>
</comment>
<dbReference type="Proteomes" id="UP001055091">
    <property type="component" value="Unassembled WGS sequence"/>
</dbReference>
<feature type="transmembrane region" description="Helical" evidence="5">
    <location>
        <begin position="134"/>
        <end position="161"/>
    </location>
</feature>
<dbReference type="GO" id="GO:0012505">
    <property type="term" value="C:endomembrane system"/>
    <property type="evidence" value="ECO:0007669"/>
    <property type="project" value="UniProtKB-SubCell"/>
</dbReference>
<organism evidence="6 7">
    <name type="scientific">Hungatella hathewayi</name>
    <dbReference type="NCBI Taxonomy" id="154046"/>
    <lineage>
        <taxon>Bacteria</taxon>
        <taxon>Bacillati</taxon>
        <taxon>Bacillota</taxon>
        <taxon>Clostridia</taxon>
        <taxon>Lachnospirales</taxon>
        <taxon>Lachnospiraceae</taxon>
        <taxon>Hungatella</taxon>
    </lineage>
</organism>
<evidence type="ECO:0000256" key="5">
    <source>
        <dbReference type="SAM" id="Phobius"/>
    </source>
</evidence>
<dbReference type="Pfam" id="PF04191">
    <property type="entry name" value="PEMT"/>
    <property type="match status" value="1"/>
</dbReference>
<dbReference type="EMBL" id="BQNJ01000001">
    <property type="protein sequence ID" value="GKH01652.1"/>
    <property type="molecule type" value="Genomic_DNA"/>
</dbReference>
<dbReference type="PANTHER" id="PTHR12714:SF9">
    <property type="entry name" value="PROTEIN-S-ISOPRENYLCYSTEINE O-METHYLTRANSFERASE"/>
    <property type="match status" value="1"/>
</dbReference>
<evidence type="ECO:0000256" key="3">
    <source>
        <dbReference type="ARBA" id="ARBA00022989"/>
    </source>
</evidence>
<proteinExistence type="predicted"/>
<feature type="transmembrane region" description="Helical" evidence="5">
    <location>
        <begin position="6"/>
        <end position="24"/>
    </location>
</feature>
<evidence type="ECO:0000256" key="2">
    <source>
        <dbReference type="ARBA" id="ARBA00022692"/>
    </source>
</evidence>
<evidence type="ECO:0000256" key="4">
    <source>
        <dbReference type="ARBA" id="ARBA00023136"/>
    </source>
</evidence>